<keyword evidence="1" id="KW-1133">Transmembrane helix</keyword>
<name>M8DLR1_9BACL</name>
<dbReference type="RefSeq" id="WP_003398168.1">
    <property type="nucleotide sequence ID" value="NZ_APCD01000018.1"/>
</dbReference>
<gene>
    <name evidence="2" type="ORF">H919_10698</name>
</gene>
<feature type="transmembrane region" description="Helical" evidence="1">
    <location>
        <begin position="12"/>
        <end position="29"/>
    </location>
</feature>
<accession>M8DLR1</accession>
<dbReference type="AlphaFoldDB" id="M8DLR1"/>
<evidence type="ECO:0000313" key="3">
    <source>
        <dbReference type="Proteomes" id="UP000012085"/>
    </source>
</evidence>
<keyword evidence="1" id="KW-0472">Membrane</keyword>
<proteinExistence type="predicted"/>
<protein>
    <submittedName>
        <fullName evidence="2">Uncharacterized protein</fullName>
    </submittedName>
</protein>
<evidence type="ECO:0000256" key="1">
    <source>
        <dbReference type="SAM" id="Phobius"/>
    </source>
</evidence>
<sequence length="91" mass="10718">MFIEFPLDLFTYVSLFSVFVVVMTCYVTRQAKHPFFVQRFIAHDASDVVMASDVYDMPLCMRFVTFRQRKIPVNEQSHASDEEGRWLLVCL</sequence>
<dbReference type="Proteomes" id="UP000012085">
    <property type="component" value="Unassembled WGS sequence"/>
</dbReference>
<dbReference type="PATRIC" id="fig|1297581.3.peg.2169"/>
<reference evidence="2 3" key="1">
    <citation type="submission" date="2013-03" db="EMBL/GenBank/DDBJ databases">
        <title>Assembly of a new bacterial strain Anoxybacillus flavithermus AK1.</title>
        <authorList>
            <person name="Rajan I."/>
            <person name="PoliReddy D."/>
            <person name="Sugumar T."/>
            <person name="Rathinam K."/>
            <person name="Alqarawi S."/>
            <person name="Khalil A.B."/>
            <person name="Sivakumar N."/>
        </authorList>
    </citation>
    <scope>NUCLEOTIDE SEQUENCE [LARGE SCALE GENOMIC DNA]</scope>
    <source>
        <strain evidence="2 3">AK1</strain>
    </source>
</reference>
<evidence type="ECO:0000313" key="2">
    <source>
        <dbReference type="EMBL" id="EMT45360.1"/>
    </source>
</evidence>
<organism evidence="2 3">
    <name type="scientific">Anoxybacillus flavithermus AK1</name>
    <dbReference type="NCBI Taxonomy" id="1297581"/>
    <lineage>
        <taxon>Bacteria</taxon>
        <taxon>Bacillati</taxon>
        <taxon>Bacillota</taxon>
        <taxon>Bacilli</taxon>
        <taxon>Bacillales</taxon>
        <taxon>Anoxybacillaceae</taxon>
        <taxon>Anoxybacillus</taxon>
    </lineage>
</organism>
<reference evidence="2 3" key="2">
    <citation type="journal article" date="2015" name="Genome Announc.">
        <title>Genome Sequence of Anoxybacillus flavithermus Strain AK1, a Thermophile Isolated from a Hot Spring in Saudi Arabia.</title>
        <authorList>
            <person name="Khalil A."/>
            <person name="Sivakumar N."/>
            <person name="Qarawi S."/>
        </authorList>
    </citation>
    <scope>NUCLEOTIDE SEQUENCE [LARGE SCALE GENOMIC DNA]</scope>
    <source>
        <strain evidence="2 3">AK1</strain>
    </source>
</reference>
<comment type="caution">
    <text evidence="2">The sequence shown here is derived from an EMBL/GenBank/DDBJ whole genome shotgun (WGS) entry which is preliminary data.</text>
</comment>
<dbReference type="EMBL" id="APCD01000018">
    <property type="protein sequence ID" value="EMT45360.1"/>
    <property type="molecule type" value="Genomic_DNA"/>
</dbReference>
<keyword evidence="1" id="KW-0812">Transmembrane</keyword>